<comment type="similarity">
    <text evidence="1 6">Belongs to the eukaryotic initiation factor 4E family.</text>
</comment>
<dbReference type="AlphaFoldDB" id="F4Q354"/>
<evidence type="ECO:0000256" key="1">
    <source>
        <dbReference type="ARBA" id="ARBA00009860"/>
    </source>
</evidence>
<dbReference type="Proteomes" id="UP000007797">
    <property type="component" value="Unassembled WGS sequence"/>
</dbReference>
<organism evidence="8 9">
    <name type="scientific">Cavenderia fasciculata</name>
    <name type="common">Slime mold</name>
    <name type="synonym">Dictyostelium fasciculatum</name>
    <dbReference type="NCBI Taxonomy" id="261658"/>
    <lineage>
        <taxon>Eukaryota</taxon>
        <taxon>Amoebozoa</taxon>
        <taxon>Evosea</taxon>
        <taxon>Eumycetozoa</taxon>
        <taxon>Dictyostelia</taxon>
        <taxon>Acytosteliales</taxon>
        <taxon>Cavenderiaceae</taxon>
        <taxon>Cavenderia</taxon>
    </lineage>
</organism>
<evidence type="ECO:0000256" key="7">
    <source>
        <dbReference type="SAM" id="MobiDB-lite"/>
    </source>
</evidence>
<accession>F4Q354</accession>
<dbReference type="GO" id="GO:0006417">
    <property type="term" value="P:regulation of translation"/>
    <property type="evidence" value="ECO:0007669"/>
    <property type="project" value="UniProtKB-KW"/>
</dbReference>
<protein>
    <submittedName>
        <fullName evidence="8">Eukaryotic translation initiation factor 4E</fullName>
    </submittedName>
</protein>
<keyword evidence="5 6" id="KW-0648">Protein biosynthesis</keyword>
<sequence>MTTSSNDVECLVENSANLSISEQAQQPEQQQQAQPEQQPQEQENNNEKPEETTTTETPNKIDQNLIKHPLQNRWSLWYDFHNQKISQDNWAEGLKRIISFDTVEDFWCIFNNLPQISSIKSGSSFHLFKEEIEPKWEDEANKKGGKWLFQFREKNMADNYWLQIVMASIGETFDSSDDICGLVYNSRKGGDKISVWTRHSSEKATLDIGRGLKVALETNGTIGYSLHYETKKKNLHQHQPINNNNYQQLY</sequence>
<dbReference type="GO" id="GO:0003743">
    <property type="term" value="F:translation initiation factor activity"/>
    <property type="evidence" value="ECO:0007669"/>
    <property type="project" value="UniProtKB-KW"/>
</dbReference>
<keyword evidence="9" id="KW-1185">Reference proteome</keyword>
<dbReference type="OrthoDB" id="590761at2759"/>
<dbReference type="RefSeq" id="XP_004355250.1">
    <property type="nucleotide sequence ID" value="XM_004355198.1"/>
</dbReference>
<dbReference type="GeneID" id="14869244"/>
<dbReference type="InterPro" id="IPR023398">
    <property type="entry name" value="TIF_eIF4e-like"/>
</dbReference>
<dbReference type="STRING" id="1054147.F4Q354"/>
<dbReference type="GO" id="GO:0016281">
    <property type="term" value="C:eukaryotic translation initiation factor 4F complex"/>
    <property type="evidence" value="ECO:0007669"/>
    <property type="project" value="TreeGrafter"/>
</dbReference>
<evidence type="ECO:0000256" key="6">
    <source>
        <dbReference type="RuleBase" id="RU004374"/>
    </source>
</evidence>
<dbReference type="Gene3D" id="3.30.760.10">
    <property type="entry name" value="RNA Cap, Translation Initiation Factor Eif4e"/>
    <property type="match status" value="1"/>
</dbReference>
<dbReference type="OMA" id="EEFWAIV"/>
<keyword evidence="3" id="KW-0810">Translation regulation</keyword>
<dbReference type="GO" id="GO:0000340">
    <property type="term" value="F:RNA 7-methylguanosine cap binding"/>
    <property type="evidence" value="ECO:0007669"/>
    <property type="project" value="TreeGrafter"/>
</dbReference>
<evidence type="ECO:0000256" key="2">
    <source>
        <dbReference type="ARBA" id="ARBA00022540"/>
    </source>
</evidence>
<dbReference type="KEGG" id="dfa:DFA_07754"/>
<keyword evidence="4 6" id="KW-0694">RNA-binding</keyword>
<proteinExistence type="inferred from homology"/>
<feature type="compositionally biased region" description="Low complexity" evidence="7">
    <location>
        <begin position="22"/>
        <end position="43"/>
    </location>
</feature>
<dbReference type="PANTHER" id="PTHR11960">
    <property type="entry name" value="EUKARYOTIC TRANSLATION INITIATION FACTOR 4E RELATED"/>
    <property type="match status" value="1"/>
</dbReference>
<dbReference type="InterPro" id="IPR001040">
    <property type="entry name" value="TIF_eIF_4E"/>
</dbReference>
<dbReference type="EMBL" id="GL883021">
    <property type="protein sequence ID" value="EGG16776.1"/>
    <property type="molecule type" value="Genomic_DNA"/>
</dbReference>
<evidence type="ECO:0000256" key="3">
    <source>
        <dbReference type="ARBA" id="ARBA00022845"/>
    </source>
</evidence>
<dbReference type="PANTHER" id="PTHR11960:SF8">
    <property type="entry name" value="EUKARYOTIC TRANSLATION INITIATION FACTOR 4E1-RELATED"/>
    <property type="match status" value="1"/>
</dbReference>
<gene>
    <name evidence="8" type="primary">eIF4e</name>
    <name evidence="8" type="ORF">DFA_07754</name>
</gene>
<evidence type="ECO:0000256" key="5">
    <source>
        <dbReference type="ARBA" id="ARBA00022917"/>
    </source>
</evidence>
<name>F4Q354_CACFS</name>
<evidence type="ECO:0000256" key="4">
    <source>
        <dbReference type="ARBA" id="ARBA00022884"/>
    </source>
</evidence>
<keyword evidence="2 6" id="KW-0396">Initiation factor</keyword>
<dbReference type="Pfam" id="PF01652">
    <property type="entry name" value="IF4E"/>
    <property type="match status" value="1"/>
</dbReference>
<evidence type="ECO:0000313" key="8">
    <source>
        <dbReference type="EMBL" id="EGG16776.1"/>
    </source>
</evidence>
<evidence type="ECO:0000313" key="9">
    <source>
        <dbReference type="Proteomes" id="UP000007797"/>
    </source>
</evidence>
<reference evidence="9" key="1">
    <citation type="journal article" date="2011" name="Genome Res.">
        <title>Phylogeny-wide analysis of social amoeba genomes highlights ancient origins for complex intercellular communication.</title>
        <authorList>
            <person name="Heidel A.J."/>
            <person name="Lawal H.M."/>
            <person name="Felder M."/>
            <person name="Schilde C."/>
            <person name="Helps N.R."/>
            <person name="Tunggal B."/>
            <person name="Rivero F."/>
            <person name="John U."/>
            <person name="Schleicher M."/>
            <person name="Eichinger L."/>
            <person name="Platzer M."/>
            <person name="Noegel A.A."/>
            <person name="Schaap P."/>
            <person name="Gloeckner G."/>
        </authorList>
    </citation>
    <scope>NUCLEOTIDE SEQUENCE [LARGE SCALE GENOMIC DNA]</scope>
    <source>
        <strain evidence="9">SH3</strain>
    </source>
</reference>
<dbReference type="SUPFAM" id="SSF55418">
    <property type="entry name" value="eIF4e-like"/>
    <property type="match status" value="1"/>
</dbReference>
<feature type="region of interest" description="Disordered" evidence="7">
    <location>
        <begin position="1"/>
        <end position="63"/>
    </location>
</feature>